<proteinExistence type="predicted"/>
<dbReference type="VEuPathDB" id="TriTrypDB:C3747_13g122"/>
<sequence length="3035" mass="327551">MAEYAANAFTRHVSKFSGREVRLLRVGKSVASPFRQISEAIRNSRPYDRIEVESGRYFEALAIIHPVELCSAEDGEPPMIISRGPCLKINTDGPVLVQNFSILAKGATASACQGILIEYGSPIIRDCAISSVYVINDATPQILHCHIRDSESGHGLSITGSSGGVYVNNDISYHDEQCVYINTKGKPELRQNIISQKKGQKNVAVLISARIHGSCEPIFCENIIRGGGEMTNQEEVDPASVQFPQMLYEDNSGGWASLVGVMNGAKPFITGNMLCNGVTGFYFKDCNLPRDHFCKNRVISCSAWGLVVGRNTSLVSLHNDVQTCGGGIFVSSTASCNVPAKESHSVVLKKCDLFGNFHYGILVDRMAVSISECNVFEGSVGIALLGNCTGSTITKNTLTGNRVAAFSVLRRGVAVIEENNIRGCDNGMYGVFVQDGSDVALRSNSIEGTSNSIFVREGSCILAEKNDLRQSSVHHVVLTECSQATLKGNVIEGSSYAAVVVTSRSECKAVGNVMYAGTREGVLVEEKGRAIFERNSMSSFRETMYVKKGGSLQATGNDVTLGHHGVVVDGEESNAVVSNNHFRGMHATAVYALEHATVTVNDNSMTEFSAVSIQVGSGAIAVIEKNSFTNGSDGAIHVDGFGTQCKVLHCEMEKVGYGVKFTRSSTGIIQENHIRLCQLFGVECNSNQPVTVQGNTITVANVGIDIFSAGDIHDNFIGDSEVGILAHTLANAQVRNHLVSNCTVGIRLINDTCVNFTDIKIKKPKEFGVVVNGPSASVTMSNVTIVDSGVAGVFVQKGGVCRFEQCVIKRSKEDGIRMEQAGAVVFEQCSILEQHQGVKTTGTLGTARDDGEPKLINCTIDGSFCENGVLSAEKSIVRLELCKISARSPEKGRGVVVQDGGTVLLSQCDVFGCPRVGVIASAMSQLMVENSTIDDCGIGVCFGLEQDSSSSRHTQRKLNNSAALNMGDNVNKVSMSDDTRWKPPTLSQLTIRGCTEAGILFESCGLGTVNCTTVVECTKGIVLHHGSTVMVDATVVRGSVDCGILLLGRPSSHSVLTHLSISDSGGCGVKMEEGAVDDEEEGEGMDEKTPLTIQNSEILRNAKGGVLLETCAYFERCTFAHNAEAGVLCKGNFCPVFSACHLTRNAEKNIETQFGSRPELRDCVVEHAPVGVCVRSIVKMTRCIVQHLGIAVDLCVGEKSSDFSRISECVFANNETGVSCAGAASQETWGQIAIEGCTFHDNRGTSISVHEGPKMLLKTCNFESSRECVKLTEGAEVTIEECEFKRNSRGITSSHAASVEVKKSIFTTQTQHAISIMGSSGEAHIVGNSFCGNTTHGIYLSAIGNVVLVNGNSFETDVCSIFLQETPQAFVYNNCFHACQTGIVFHGAGLCGNVFGNAFEKNRCGCRCEENATTYLWRNTFEENSEYGIFVTGGAIPMVVDNSFLRHTAPSSVALCVCGGGIGHFAFNRYTGNACGAQLEGTGNKTFINNSTFEENGIAIRLKEGAVVHVVACTFVSSSSTDIFASGAIERDECVVAYNSFFSNRSAAVTVEENAGVTVYRCIFCGTEGTGVVHGCRGKGLVLECLFYELACGVRIAEGGGGNIRKSSFIRCATAVEVRQLGSGHFDSCKFLARPTSAPVLVSVHQSSTPTFQQCGFVGWSEMLHPLLQSRGGGLVEGSSFVAGDISVLLESGSQTTLRRNTFLRGVIGVRFNPYSQGQVVQNTFHRHLLAAVNLMDNAMGELQENVFAQPPEGGGMLVGLHNVLIEANNVLESPPTRAEKEMSDCASLEPNLIAIFAEYLSEAPHWARHAMGETPHASALPLPILTAMSMPGTKNENEEGNEAENAVKEAAVGDATQKGKIRPQAKRVEGSKPVRKGGKKILSKSFTLSLSDTIVSAPQGVQETLAKWVEMHGVTLNVEEEIRSAVPEPMRQIRDHDMLRDFSEHFSAVAEAQHAKERGHFVNNESKQTRGAVMHKQELDDSKNASSTHSQNATREDSRRSSGVKALVSVKRLLSTECAPCSRIAARTEVPSVLQVKKQAKRRRRRTLPPPLNSCSQNAQPSRQPIRGPIATLTGCLHKCAVESTRRPKKEKIFGKISIDANSATGLAIFREEEAQYSSFSLGNGRGRDSGTLSFPLAEAEDVSGSGHDDDACIRSGVESLSRASVPLSQRSAVPDTQALSQLSGHEGFFTKFEDAVPGSNTMWRETASISSRSCSQGPLELRGASPLESLSKIGVSAESKTDIERIKMISPRRDFVARNAHGQDAKRHVGGRNRFGGGSGLHTSSLDEERARLKNGTKEVLYATQINDGDGDDGIPAKRSAPLKETPYGRRRWKDREREDADEVEASDIMKKKKLAEQGFSRTKKNGRKRKKSVGGRNKVANPTSTKVSRTGKSHGSLQLSSGTHYPMPLSSPAVPSSGPGSFRGSMDPARAAETLGKSATKAASSSTFSPRAEGKVGEVGGSQSGFHLQDKAIVAEGIPENFSASPPVKNGANEENLDSEQLGKTARYPHNRSHTAVPRSGNESWEAMGLEDTLQPKDASRHTNTASEFKNAGSLLDLSHGDVEGRERNREFVSPTMLNPPEQRPITVTMSLLELHGEGHASEQESERKEKRSESEDRDEVHLPKIEAPLLQNYHKICNNSTANKSNDIHSNNSIDIYDHEVEDRKTGNVLEISPVPSLSGKGRALLGVLGDTVLQDDAVLQEHVRGACAGPSRSDPSASGGPGASIPLLEDRYIQKGTKMMEAAAVATKKEWDEEKDSDDDDEVEDIIALLRWLVQLREHRLLTADRLSKAVDCIRVNTNVPFFLCEGSRAGEAPKLMLRLPRTADEAVIIPLFGSTMEMRKRTQRVEEGENNCPQSQRRGLGLIRGATDTSKEFKEQDLSWMYKMASDEVREADATRTIQVPAQAFHKVRPPPLFASARPPHDHRQESEEKVMTLGSENESRLCSRSSPQALGVLRVSQESFQTGVADSILRPLHRSKGQKAFFARAFLHKTRHDAMTSFNPAIPKETSPYNKSTRVAAFIALGTTNFMA</sequence>
<dbReference type="VEuPathDB" id="TriTrypDB:TcCLB.503893.150"/>
<evidence type="ECO:0000259" key="4">
    <source>
        <dbReference type="Pfam" id="PF13229"/>
    </source>
</evidence>
<dbReference type="VEuPathDB" id="TriTrypDB:TcG_04052"/>
<dbReference type="Proteomes" id="UP000246121">
    <property type="component" value="Unassembled WGS sequence"/>
</dbReference>
<feature type="region of interest" description="Disordered" evidence="2">
    <location>
        <begin position="2711"/>
        <end position="2731"/>
    </location>
</feature>
<dbReference type="VEuPathDB" id="TriTrypDB:TcCL_ESM04434"/>
<feature type="compositionally biased region" description="Polar residues" evidence="2">
    <location>
        <begin position="2383"/>
        <end position="2406"/>
    </location>
</feature>
<dbReference type="PANTHER" id="PTHR22990:SF15">
    <property type="entry name" value="F-BOX ONLY PROTEIN 10"/>
    <property type="match status" value="1"/>
</dbReference>
<feature type="domain" description="Periplasmic copper-binding protein NosD beta helix" evidence="3">
    <location>
        <begin position="1233"/>
        <end position="1421"/>
    </location>
</feature>
<dbReference type="SMART" id="SM00710">
    <property type="entry name" value="PbH1"/>
    <property type="match status" value="32"/>
</dbReference>
<dbReference type="VEuPathDB" id="TriTrypDB:C3747_13g124"/>
<dbReference type="InterPro" id="IPR051550">
    <property type="entry name" value="SCF-Subunits/Alg-Epimerases"/>
</dbReference>
<name>A0A2V2VFV6_TRYCR</name>
<dbReference type="Pfam" id="PF13229">
    <property type="entry name" value="Beta_helix"/>
    <property type="match status" value="5"/>
</dbReference>
<feature type="compositionally biased region" description="Polar residues" evidence="2">
    <location>
        <begin position="1985"/>
        <end position="1994"/>
    </location>
</feature>
<dbReference type="SUPFAM" id="SSF51126">
    <property type="entry name" value="Pectin lyase-like"/>
    <property type="match status" value="7"/>
</dbReference>
<feature type="region of interest" description="Disordered" evidence="2">
    <location>
        <begin position="2600"/>
        <end position="2624"/>
    </location>
</feature>
<feature type="domain" description="Right handed beta helix" evidence="4">
    <location>
        <begin position="381"/>
        <end position="536"/>
    </location>
</feature>
<protein>
    <recommendedName>
        <fullName evidence="7">Right handed beta helix domain-containing protein</fullName>
    </recommendedName>
</protein>
<feature type="domain" description="Right handed beta helix" evidence="4">
    <location>
        <begin position="565"/>
        <end position="716"/>
    </location>
</feature>
<feature type="compositionally biased region" description="Basic residues" evidence="2">
    <location>
        <begin position="2039"/>
        <end position="2048"/>
    </location>
</feature>
<feature type="domain" description="Right handed beta helix" evidence="4">
    <location>
        <begin position="768"/>
        <end position="933"/>
    </location>
</feature>
<dbReference type="InterPro" id="IPR039448">
    <property type="entry name" value="Beta_helix"/>
</dbReference>
<organism evidence="5 6">
    <name type="scientific">Trypanosoma cruzi</name>
    <dbReference type="NCBI Taxonomy" id="5693"/>
    <lineage>
        <taxon>Eukaryota</taxon>
        <taxon>Discoba</taxon>
        <taxon>Euglenozoa</taxon>
        <taxon>Kinetoplastea</taxon>
        <taxon>Metakinetoplastina</taxon>
        <taxon>Trypanosomatida</taxon>
        <taxon>Trypanosomatidae</taxon>
        <taxon>Trypanosoma</taxon>
        <taxon>Schizotrypanum</taxon>
    </lineage>
</organism>
<dbReference type="GO" id="GO:0006511">
    <property type="term" value="P:ubiquitin-dependent protein catabolic process"/>
    <property type="evidence" value="ECO:0007669"/>
    <property type="project" value="TreeGrafter"/>
</dbReference>
<dbReference type="VEuPathDB" id="TriTrypDB:ECC02_001686"/>
<dbReference type="InterPro" id="IPR012334">
    <property type="entry name" value="Pectin_lyas_fold"/>
</dbReference>
<feature type="compositionally biased region" description="Basic residues" evidence="2">
    <location>
        <begin position="2364"/>
        <end position="2376"/>
    </location>
</feature>
<dbReference type="VEuPathDB" id="TriTrypDB:C4B63_23g115"/>
<comment type="caution">
    <text evidence="5">The sequence shown here is derived from an EMBL/GenBank/DDBJ whole genome shotgun (WGS) entry which is preliminary data.</text>
</comment>
<dbReference type="VEuPathDB" id="TriTrypDB:TCSYLVIO_004360"/>
<dbReference type="VEuPathDB" id="TriTrypDB:TcCLB.510329.160"/>
<feature type="compositionally biased region" description="Low complexity" evidence="2">
    <location>
        <begin position="2411"/>
        <end position="2423"/>
    </location>
</feature>
<feature type="region of interest" description="Disordered" evidence="2">
    <location>
        <begin position="2036"/>
        <end position="2067"/>
    </location>
</feature>
<dbReference type="VEuPathDB" id="TriTrypDB:TcYC6_0074300"/>
<dbReference type="VEuPathDB" id="TriTrypDB:TcCL_NonESM10999"/>
<feature type="region of interest" description="Disordered" evidence="2">
    <location>
        <begin position="1954"/>
        <end position="2004"/>
    </location>
</feature>
<keyword evidence="1" id="KW-0677">Repeat</keyword>
<evidence type="ECO:0000256" key="2">
    <source>
        <dbReference type="SAM" id="MobiDB-lite"/>
    </source>
</evidence>
<dbReference type="VEuPathDB" id="TriTrypDB:TcCL_NonESM11000"/>
<feature type="region of interest" description="Disordered" evidence="2">
    <location>
        <begin position="2263"/>
        <end position="2289"/>
    </location>
</feature>
<reference evidence="5 6" key="1">
    <citation type="journal article" date="2018" name="Microb. Genom.">
        <title>Expanding an expanded genome: long-read sequencing of Trypanosoma cruzi.</title>
        <authorList>
            <person name="Berna L."/>
            <person name="Rodriguez M."/>
            <person name="Chiribao M.L."/>
            <person name="Parodi-Talice A."/>
            <person name="Pita S."/>
            <person name="Rijo G."/>
            <person name="Alvarez-Valin F."/>
            <person name="Robello C."/>
        </authorList>
    </citation>
    <scope>NUCLEOTIDE SEQUENCE [LARGE SCALE GENOMIC DNA]</scope>
    <source>
        <strain evidence="5 6">Dm28c</strain>
    </source>
</reference>
<dbReference type="VEuPathDB" id="TriTrypDB:TCDM_06516"/>
<dbReference type="InterPro" id="IPR006626">
    <property type="entry name" value="PbH1"/>
</dbReference>
<evidence type="ECO:0000313" key="5">
    <source>
        <dbReference type="EMBL" id="PWU95240.1"/>
    </source>
</evidence>
<evidence type="ECO:0000313" key="6">
    <source>
        <dbReference type="Proteomes" id="UP000246121"/>
    </source>
</evidence>
<gene>
    <name evidence="5" type="ORF">C4B63_23g115</name>
</gene>
<dbReference type="PANTHER" id="PTHR22990">
    <property type="entry name" value="F-BOX ONLY PROTEIN"/>
    <property type="match status" value="1"/>
</dbReference>
<dbReference type="Gene3D" id="2.160.20.10">
    <property type="entry name" value="Single-stranded right-handed beta-helix, Pectin lyase-like"/>
    <property type="match status" value="7"/>
</dbReference>
<dbReference type="EMBL" id="PRFA01000023">
    <property type="protein sequence ID" value="PWU95240.1"/>
    <property type="molecule type" value="Genomic_DNA"/>
</dbReference>
<feature type="domain" description="Right handed beta helix" evidence="4">
    <location>
        <begin position="1091"/>
        <end position="1225"/>
    </location>
</feature>
<dbReference type="VEuPathDB" id="TriTrypDB:TcG_04051"/>
<evidence type="ECO:0000256" key="1">
    <source>
        <dbReference type="ARBA" id="ARBA00022737"/>
    </source>
</evidence>
<dbReference type="Pfam" id="PF05048">
    <property type="entry name" value="NosD"/>
    <property type="match status" value="1"/>
</dbReference>
<dbReference type="VEuPathDB" id="TriTrypDB:BCY84_15202"/>
<dbReference type="InterPro" id="IPR011050">
    <property type="entry name" value="Pectin_lyase_fold/virulence"/>
</dbReference>
<dbReference type="VEuPathDB" id="TriTrypDB:TcCL_NonESM10414"/>
<feature type="compositionally biased region" description="Polar residues" evidence="2">
    <location>
        <begin position="2054"/>
        <end position="2064"/>
    </location>
</feature>
<feature type="region of interest" description="Disordered" evidence="2">
    <location>
        <begin position="2540"/>
        <end position="2562"/>
    </location>
</feature>
<evidence type="ECO:0000259" key="3">
    <source>
        <dbReference type="Pfam" id="PF05048"/>
    </source>
</evidence>
<feature type="compositionally biased region" description="Low complexity" evidence="2">
    <location>
        <begin position="2440"/>
        <end position="2450"/>
    </location>
</feature>
<feature type="region of interest" description="Disordered" evidence="2">
    <location>
        <begin position="2306"/>
        <end position="2467"/>
    </location>
</feature>
<evidence type="ECO:0008006" key="7">
    <source>
        <dbReference type="Google" id="ProtNLM"/>
    </source>
</evidence>
<dbReference type="VEuPathDB" id="TriTrypDB:TcCL_NonESM10412"/>
<accession>A0A2V2VFV6</accession>
<feature type="compositionally biased region" description="Low complexity" evidence="2">
    <location>
        <begin position="2713"/>
        <end position="2731"/>
    </location>
</feature>
<dbReference type="VEuPathDB" id="TriTrypDB:TcBrA4_0129620"/>
<feature type="region of interest" description="Disordered" evidence="2">
    <location>
        <begin position="1853"/>
        <end position="1877"/>
    </location>
</feature>
<dbReference type="InterPro" id="IPR007742">
    <property type="entry name" value="NosD_dom"/>
</dbReference>
<dbReference type="VEuPathDB" id="TriTrypDB:Tc_MARK_3161"/>
<feature type="domain" description="Right handed beta helix" evidence="4">
    <location>
        <begin position="1476"/>
        <end position="1623"/>
    </location>
</feature>
<feature type="region of interest" description="Disordered" evidence="2">
    <location>
        <begin position="2504"/>
        <end position="2526"/>
    </location>
</feature>